<keyword evidence="3" id="KW-1185">Reference proteome</keyword>
<reference evidence="2" key="1">
    <citation type="submission" date="2022-03" db="EMBL/GenBank/DDBJ databases">
        <authorList>
            <person name="Sayadi A."/>
        </authorList>
    </citation>
    <scope>NUCLEOTIDE SEQUENCE</scope>
</reference>
<dbReference type="PANTHER" id="PTHR14700:SF0">
    <property type="entry name" value="PENTATRICOPEPTIDE REPEAT-CONTAINING PROTEIN 2, MITOCHONDRIAL"/>
    <property type="match status" value="1"/>
</dbReference>
<evidence type="ECO:0008006" key="4">
    <source>
        <dbReference type="Google" id="ProtNLM"/>
    </source>
</evidence>
<comment type="caution">
    <text evidence="2">The sequence shown here is derived from an EMBL/GenBank/DDBJ whole genome shotgun (WGS) entry which is preliminary data.</text>
</comment>
<name>A0A9P0K6K4_ACAOB</name>
<dbReference type="InterPro" id="IPR034629">
    <property type="entry name" value="PTCD2"/>
</dbReference>
<evidence type="ECO:0000256" key="1">
    <source>
        <dbReference type="SAM" id="MobiDB-lite"/>
    </source>
</evidence>
<dbReference type="GO" id="GO:0005739">
    <property type="term" value="C:mitochondrion"/>
    <property type="evidence" value="ECO:0007669"/>
    <property type="project" value="InterPro"/>
</dbReference>
<sequence length="399" mass="45830">MLASRFASVSKCNFSLIYKLNNISKHAAVAANSQKIRCLYAKSTLGMDGFEQQRFMVLKQMENIADKFKHKMTEYSNDEKNMIFTEDLKNTIHLSSTDEDVELVVKMMKKFNKQNKQLRFGSYIFGPVVMRMFHFFNKADLAFECFKSPELDGFFDQMMSYQILLDLLYENGKHNEILEAFGIIKGKQIDGLKYPKNVIVLVLAACYKMNTKESLDYALKLWNELKEVGHYPMRRAATFCAGLAFNQGEPAIALEILTSAKNQNYTTVRNLKVAALAEVGRVENAIPVLKNILSEDIAGPNKHTFNKEVIERVKNAITELDNAEIALEFNRIEQQLQNEGHIIDSTLDEQLCSEIQKPPIMNNRQGQMTRFRRPQQFQTRRFPSKGYGSRERPGLDELV</sequence>
<dbReference type="AlphaFoldDB" id="A0A9P0K6K4"/>
<dbReference type="Proteomes" id="UP001152888">
    <property type="component" value="Unassembled WGS sequence"/>
</dbReference>
<dbReference type="GO" id="GO:0003723">
    <property type="term" value="F:RNA binding"/>
    <property type="evidence" value="ECO:0007669"/>
    <property type="project" value="TreeGrafter"/>
</dbReference>
<dbReference type="EMBL" id="CAKOFQ010006723">
    <property type="protein sequence ID" value="CAH1965294.1"/>
    <property type="molecule type" value="Genomic_DNA"/>
</dbReference>
<dbReference type="Gene3D" id="1.25.40.10">
    <property type="entry name" value="Tetratricopeptide repeat domain"/>
    <property type="match status" value="1"/>
</dbReference>
<accession>A0A9P0K6K4</accession>
<proteinExistence type="predicted"/>
<protein>
    <recommendedName>
        <fullName evidence="4">Pentatricopeptide repeat-containing protein 2</fullName>
    </recommendedName>
</protein>
<gene>
    <name evidence="2" type="ORF">ACAOBT_LOCUS6258</name>
</gene>
<dbReference type="GO" id="GO:0007005">
    <property type="term" value="P:mitochondrion organization"/>
    <property type="evidence" value="ECO:0007669"/>
    <property type="project" value="TreeGrafter"/>
</dbReference>
<evidence type="ECO:0000313" key="3">
    <source>
        <dbReference type="Proteomes" id="UP001152888"/>
    </source>
</evidence>
<dbReference type="GO" id="GO:0050684">
    <property type="term" value="P:regulation of mRNA processing"/>
    <property type="evidence" value="ECO:0007669"/>
    <property type="project" value="InterPro"/>
</dbReference>
<feature type="region of interest" description="Disordered" evidence="1">
    <location>
        <begin position="364"/>
        <end position="399"/>
    </location>
</feature>
<dbReference type="OrthoDB" id="6073372at2759"/>
<evidence type="ECO:0000313" key="2">
    <source>
        <dbReference type="EMBL" id="CAH1965294.1"/>
    </source>
</evidence>
<dbReference type="PANTHER" id="PTHR14700">
    <property type="entry name" value="PENTATRICOPEPTIDE REPEAT-CONTAINING PROTEIN 2, MITOCHONDRIAL"/>
    <property type="match status" value="1"/>
</dbReference>
<dbReference type="InterPro" id="IPR011990">
    <property type="entry name" value="TPR-like_helical_dom_sf"/>
</dbReference>
<organism evidence="2 3">
    <name type="scientific">Acanthoscelides obtectus</name>
    <name type="common">Bean weevil</name>
    <name type="synonym">Bruchus obtectus</name>
    <dbReference type="NCBI Taxonomy" id="200917"/>
    <lineage>
        <taxon>Eukaryota</taxon>
        <taxon>Metazoa</taxon>
        <taxon>Ecdysozoa</taxon>
        <taxon>Arthropoda</taxon>
        <taxon>Hexapoda</taxon>
        <taxon>Insecta</taxon>
        <taxon>Pterygota</taxon>
        <taxon>Neoptera</taxon>
        <taxon>Endopterygota</taxon>
        <taxon>Coleoptera</taxon>
        <taxon>Polyphaga</taxon>
        <taxon>Cucujiformia</taxon>
        <taxon>Chrysomeloidea</taxon>
        <taxon>Chrysomelidae</taxon>
        <taxon>Bruchinae</taxon>
        <taxon>Bruchini</taxon>
        <taxon>Acanthoscelides</taxon>
    </lineage>
</organism>
<feature type="compositionally biased region" description="Basic and acidic residues" evidence="1">
    <location>
        <begin position="388"/>
        <end position="399"/>
    </location>
</feature>